<dbReference type="Pfam" id="PF02470">
    <property type="entry name" value="MlaD"/>
    <property type="match status" value="1"/>
</dbReference>
<organism evidence="2 3">
    <name type="scientific">Saccharicrinis carchari</name>
    <dbReference type="NCBI Taxonomy" id="1168039"/>
    <lineage>
        <taxon>Bacteria</taxon>
        <taxon>Pseudomonadati</taxon>
        <taxon>Bacteroidota</taxon>
        <taxon>Bacteroidia</taxon>
        <taxon>Marinilabiliales</taxon>
        <taxon>Marinilabiliaceae</taxon>
        <taxon>Saccharicrinis</taxon>
    </lineage>
</organism>
<keyword evidence="3" id="KW-1185">Reference proteome</keyword>
<name>A0A521B2U2_SACCC</name>
<dbReference type="OrthoDB" id="9769132at2"/>
<feature type="domain" description="Mce/MlaD" evidence="1">
    <location>
        <begin position="37"/>
        <end position="114"/>
    </location>
</feature>
<reference evidence="2 3" key="1">
    <citation type="submission" date="2017-05" db="EMBL/GenBank/DDBJ databases">
        <authorList>
            <person name="Varghese N."/>
            <person name="Submissions S."/>
        </authorList>
    </citation>
    <scope>NUCLEOTIDE SEQUENCE [LARGE SCALE GENOMIC DNA]</scope>
    <source>
        <strain evidence="2 3">DSM 27040</strain>
    </source>
</reference>
<accession>A0A521B2U2</accession>
<dbReference type="PANTHER" id="PTHR33371:SF4">
    <property type="entry name" value="INTERMEMBRANE PHOSPHOLIPID TRANSPORT SYSTEM BINDING PROTEIN MLAD"/>
    <property type="match status" value="1"/>
</dbReference>
<protein>
    <submittedName>
        <fullName evidence="2">Phospholipid/cholesterol/gamma-HCH transport system substrate-binding protein</fullName>
    </submittedName>
</protein>
<dbReference type="RefSeq" id="WP_142531979.1">
    <property type="nucleotide sequence ID" value="NZ_FXTB01000001.1"/>
</dbReference>
<dbReference type="InterPro" id="IPR003399">
    <property type="entry name" value="Mce/MlaD"/>
</dbReference>
<evidence type="ECO:0000313" key="2">
    <source>
        <dbReference type="EMBL" id="SMO41417.1"/>
    </source>
</evidence>
<dbReference type="EMBL" id="FXTB01000001">
    <property type="protein sequence ID" value="SMO41417.1"/>
    <property type="molecule type" value="Genomic_DNA"/>
</dbReference>
<proteinExistence type="predicted"/>
<dbReference type="AlphaFoldDB" id="A0A521B2U2"/>
<sequence length="408" mass="45815">MTRFSKEVKLGFTVALALFIFGWGINFLKGKDVFVSGYRVHAIYPRIDGLTEASPVYFKGYRIGSVRRISLLDNGDSDLLVTMTIEKNIDFPLNTVAQIYSLDLMGTKAIRFVYGTDAKLLQPGDTMETSVSGDLADQVSQEMLPLKDKVEGMVVELDSVLTNFNRLLNDENKNNFSHGVEHFSQVMRNLNYMSATIDKSLQPDGPLGNTLTNLDSMTMVLKANSRVLSSVMHNLDDVSYQLAQAHVDSIAYQLNSATVWINKMLHSLDQGEGTLGKLLRDEQLYYNLNETSISLDRLLNDVRTQPKRYVNFSAISFGGGGGKAKNSKDAPRTYRVLLQKSLSPLDYLRGNELIKGEFVKEERDGKYYLYTLGEAQTYEEISVLKGQITERYPDAEIAIFTGDIRIKK</sequence>
<evidence type="ECO:0000259" key="1">
    <source>
        <dbReference type="Pfam" id="PF02470"/>
    </source>
</evidence>
<dbReference type="InterPro" id="IPR052336">
    <property type="entry name" value="MlaD_Phospholipid_Transporter"/>
</dbReference>
<evidence type="ECO:0000313" key="3">
    <source>
        <dbReference type="Proteomes" id="UP000319040"/>
    </source>
</evidence>
<gene>
    <name evidence="2" type="ORF">SAMN06265379_101634</name>
</gene>
<dbReference type="Proteomes" id="UP000319040">
    <property type="component" value="Unassembled WGS sequence"/>
</dbReference>
<dbReference type="PANTHER" id="PTHR33371">
    <property type="entry name" value="INTERMEMBRANE PHOSPHOLIPID TRANSPORT SYSTEM BINDING PROTEIN MLAD-RELATED"/>
    <property type="match status" value="1"/>
</dbReference>